<dbReference type="Gene3D" id="3.40.1550.10">
    <property type="entry name" value="CheC-like"/>
    <property type="match status" value="1"/>
</dbReference>
<reference evidence="10 11" key="1">
    <citation type="submission" date="2016-10" db="EMBL/GenBank/DDBJ databases">
        <authorList>
            <person name="de Groot N.N."/>
        </authorList>
    </citation>
    <scope>NUCLEOTIDE SEQUENCE [LARGE SCALE GENOMIC DNA]</scope>
    <source>
        <strain evidence="10 11">DSM 20678</strain>
    </source>
</reference>
<comment type="similarity">
    <text evidence="2">Belongs to the FliN/MopA/SpaO family.</text>
</comment>
<dbReference type="GO" id="GO:0016787">
    <property type="term" value="F:hydrolase activity"/>
    <property type="evidence" value="ECO:0007669"/>
    <property type="project" value="InterPro"/>
</dbReference>
<dbReference type="CDD" id="cd17907">
    <property type="entry name" value="FliY_FliN-Y"/>
    <property type="match status" value="1"/>
</dbReference>
<dbReference type="Pfam" id="PF04509">
    <property type="entry name" value="CheC"/>
    <property type="match status" value="2"/>
</dbReference>
<evidence type="ECO:0000256" key="5">
    <source>
        <dbReference type="ARBA" id="ARBA00022779"/>
    </source>
</evidence>
<keyword evidence="10" id="KW-0969">Cilium</keyword>
<sequence>MDMNDMLSQEEIDALLRDQAIVMQPSQQLTSAEIDALGEIGNISMGTAATTLSTLIGKKVVITTPEVTITTIQELAKQYPIPFVAAEVQYTEGLEGTNILIIQEKDVKVITDLMMGGDGTNVEGEITELHLSAIGEVMNQMMGSACTSLSTMFNKSILISPPNTFIMDFSTDFPYTLFKSDQPIVRINFKMVVEGLIDSYIMQLLPIDFAKELLNNLLGSYEQQSDNQQSNDSSPLQGTSQIVQGPTRAQDDTGFSNTPKAKPINVQPVSFQPLEEKPSSEGKNNLDLILDVPLQVSVELGRTRKLIKEILELSAGSVIELDKMAGEPVDVLVNGKVIAKGEVVVIDDSFGVRITDIINPAKRISSLK</sequence>
<gene>
    <name evidence="10" type="ORF">SAMN05444406_10145</name>
</gene>
<feature type="compositionally biased region" description="Polar residues" evidence="7">
    <location>
        <begin position="235"/>
        <end position="244"/>
    </location>
</feature>
<dbReference type="GO" id="GO:0006935">
    <property type="term" value="P:chemotaxis"/>
    <property type="evidence" value="ECO:0007669"/>
    <property type="project" value="UniProtKB-KW"/>
</dbReference>
<dbReference type="GO" id="GO:0003774">
    <property type="term" value="F:cytoskeletal motor activity"/>
    <property type="evidence" value="ECO:0007669"/>
    <property type="project" value="InterPro"/>
</dbReference>
<dbReference type="InterPro" id="IPR012826">
    <property type="entry name" value="FliN"/>
</dbReference>
<dbReference type="InterPro" id="IPR028976">
    <property type="entry name" value="CheC-like_sf"/>
</dbReference>
<organism evidence="10 11">
    <name type="scientific">Caldicoprobacter faecalis</name>
    <dbReference type="NCBI Taxonomy" id="937334"/>
    <lineage>
        <taxon>Bacteria</taxon>
        <taxon>Bacillati</taxon>
        <taxon>Bacillota</taxon>
        <taxon>Clostridia</taxon>
        <taxon>Caldicoprobacterales</taxon>
        <taxon>Caldicoprobacteraceae</taxon>
        <taxon>Caldicoprobacter</taxon>
    </lineage>
</organism>
<keyword evidence="10" id="KW-0966">Cell projection</keyword>
<dbReference type="Gene3D" id="2.30.330.10">
    <property type="entry name" value="SpoA-like"/>
    <property type="match status" value="1"/>
</dbReference>
<evidence type="ECO:0000256" key="1">
    <source>
        <dbReference type="ARBA" id="ARBA00004413"/>
    </source>
</evidence>
<dbReference type="GO" id="GO:0071973">
    <property type="term" value="P:bacterial-type flagellum-dependent cell motility"/>
    <property type="evidence" value="ECO:0007669"/>
    <property type="project" value="InterPro"/>
</dbReference>
<dbReference type="SUPFAM" id="SSF103039">
    <property type="entry name" value="CheC-like"/>
    <property type="match status" value="1"/>
</dbReference>
<dbReference type="Pfam" id="PF01052">
    <property type="entry name" value="FliMN_C"/>
    <property type="match status" value="1"/>
</dbReference>
<dbReference type="InterPro" id="IPR007597">
    <property type="entry name" value="CheC"/>
</dbReference>
<dbReference type="GO" id="GO:0005886">
    <property type="term" value="C:plasma membrane"/>
    <property type="evidence" value="ECO:0007669"/>
    <property type="project" value="UniProtKB-SubCell"/>
</dbReference>
<evidence type="ECO:0000256" key="6">
    <source>
        <dbReference type="ARBA" id="ARBA00023136"/>
    </source>
</evidence>
<feature type="domain" description="CheC-like protein" evidence="9">
    <location>
        <begin position="34"/>
        <end position="68"/>
    </location>
</feature>
<keyword evidence="3" id="KW-1003">Cell membrane</keyword>
<feature type="region of interest" description="Disordered" evidence="7">
    <location>
        <begin position="224"/>
        <end position="267"/>
    </location>
</feature>
<keyword evidence="4" id="KW-0145">Chemotaxis</keyword>
<evidence type="ECO:0000256" key="2">
    <source>
        <dbReference type="ARBA" id="ARBA00009226"/>
    </source>
</evidence>
<dbReference type="InterPro" id="IPR051469">
    <property type="entry name" value="FliN/MopA/SpaO"/>
</dbReference>
<dbReference type="InterPro" id="IPR001172">
    <property type="entry name" value="FliN_T3SS_HrcQb"/>
</dbReference>
<keyword evidence="5" id="KW-0283">Flagellar rotation</keyword>
<dbReference type="STRING" id="937334.SAMN05444406_10145"/>
<dbReference type="SUPFAM" id="SSF101801">
    <property type="entry name" value="Surface presentation of antigens (SPOA)"/>
    <property type="match status" value="1"/>
</dbReference>
<comment type="subcellular location">
    <subcellularLocation>
        <location evidence="1">Cell membrane</location>
        <topology evidence="1">Peripheral membrane protein</topology>
        <orientation evidence="1">Cytoplasmic side</orientation>
    </subcellularLocation>
</comment>
<evidence type="ECO:0000256" key="4">
    <source>
        <dbReference type="ARBA" id="ARBA00022500"/>
    </source>
</evidence>
<dbReference type="GO" id="GO:0009425">
    <property type="term" value="C:bacterial-type flagellum basal body"/>
    <property type="evidence" value="ECO:0007669"/>
    <property type="project" value="InterPro"/>
</dbReference>
<accession>A0A1I5RMD4</accession>
<dbReference type="Proteomes" id="UP000198577">
    <property type="component" value="Unassembled WGS sequence"/>
</dbReference>
<dbReference type="NCBIfam" id="TIGR02480">
    <property type="entry name" value="fliN"/>
    <property type="match status" value="1"/>
</dbReference>
<evidence type="ECO:0000259" key="9">
    <source>
        <dbReference type="Pfam" id="PF04509"/>
    </source>
</evidence>
<dbReference type="InterPro" id="IPR001543">
    <property type="entry name" value="FliN-like_C"/>
</dbReference>
<dbReference type="AlphaFoldDB" id="A0A1I5RMD4"/>
<dbReference type="InterPro" id="IPR036429">
    <property type="entry name" value="SpoA-like_sf"/>
</dbReference>
<protein>
    <submittedName>
        <fullName evidence="10">Flagellar motor switch protein FliN/FliY</fullName>
    </submittedName>
</protein>
<keyword evidence="10" id="KW-0282">Flagellum</keyword>
<proteinExistence type="inferred from homology"/>
<evidence type="ECO:0000313" key="10">
    <source>
        <dbReference type="EMBL" id="SFP59714.1"/>
    </source>
</evidence>
<evidence type="ECO:0000259" key="8">
    <source>
        <dbReference type="Pfam" id="PF01052"/>
    </source>
</evidence>
<keyword evidence="11" id="KW-1185">Reference proteome</keyword>
<dbReference type="EMBL" id="FOXR01000001">
    <property type="protein sequence ID" value="SFP59714.1"/>
    <property type="molecule type" value="Genomic_DNA"/>
</dbReference>
<feature type="domain" description="Flagellar motor switch protein FliN-like C-terminal" evidence="8">
    <location>
        <begin position="288"/>
        <end position="358"/>
    </location>
</feature>
<feature type="domain" description="CheC-like protein" evidence="9">
    <location>
        <begin position="129"/>
        <end position="165"/>
    </location>
</feature>
<evidence type="ECO:0000256" key="3">
    <source>
        <dbReference type="ARBA" id="ARBA00022475"/>
    </source>
</evidence>
<name>A0A1I5RMD4_9FIRM</name>
<evidence type="ECO:0000313" key="11">
    <source>
        <dbReference type="Proteomes" id="UP000198577"/>
    </source>
</evidence>
<keyword evidence="6" id="KW-0472">Membrane</keyword>
<dbReference type="NCBIfam" id="NF005995">
    <property type="entry name" value="PRK08119.1"/>
    <property type="match status" value="1"/>
</dbReference>
<dbReference type="PANTHER" id="PTHR43484:SF1">
    <property type="entry name" value="FLAGELLAR MOTOR SWITCH PROTEIN FLIN"/>
    <property type="match status" value="1"/>
</dbReference>
<feature type="compositionally biased region" description="Low complexity" evidence="7">
    <location>
        <begin position="224"/>
        <end position="234"/>
    </location>
</feature>
<evidence type="ECO:0000256" key="7">
    <source>
        <dbReference type="SAM" id="MobiDB-lite"/>
    </source>
</evidence>
<dbReference type="PANTHER" id="PTHR43484">
    <property type="match status" value="1"/>
</dbReference>
<dbReference type="PRINTS" id="PR00956">
    <property type="entry name" value="FLGMOTORFLIN"/>
</dbReference>